<gene>
    <name evidence="1" type="ORF">M378DRAFT_273778</name>
</gene>
<dbReference type="EMBL" id="KN818231">
    <property type="protein sequence ID" value="KIL67709.1"/>
    <property type="molecule type" value="Genomic_DNA"/>
</dbReference>
<reference evidence="1 2" key="1">
    <citation type="submission" date="2014-04" db="EMBL/GenBank/DDBJ databases">
        <title>Evolutionary Origins and Diversification of the Mycorrhizal Mutualists.</title>
        <authorList>
            <consortium name="DOE Joint Genome Institute"/>
            <consortium name="Mycorrhizal Genomics Consortium"/>
            <person name="Kohler A."/>
            <person name="Kuo A."/>
            <person name="Nagy L.G."/>
            <person name="Floudas D."/>
            <person name="Copeland A."/>
            <person name="Barry K.W."/>
            <person name="Cichocki N."/>
            <person name="Veneault-Fourrey C."/>
            <person name="LaButti K."/>
            <person name="Lindquist E.A."/>
            <person name="Lipzen A."/>
            <person name="Lundell T."/>
            <person name="Morin E."/>
            <person name="Murat C."/>
            <person name="Riley R."/>
            <person name="Ohm R."/>
            <person name="Sun H."/>
            <person name="Tunlid A."/>
            <person name="Henrissat B."/>
            <person name="Grigoriev I.V."/>
            <person name="Hibbett D.S."/>
            <person name="Martin F."/>
        </authorList>
    </citation>
    <scope>NUCLEOTIDE SEQUENCE [LARGE SCALE GENOMIC DNA]</scope>
    <source>
        <strain evidence="1 2">Koide BX008</strain>
    </source>
</reference>
<proteinExistence type="predicted"/>
<dbReference type="InParanoid" id="A0A0C2TKW1"/>
<sequence>MEHGPTLEKFIRSEMFDLLLTADLAKWSYAAYFNLPLIPISSSSHACKTHPLSPSSSGICRCQPGQTLLTLADSPCPHFQRRPSLESWQLLVVLPRNLYKILCGNLAL</sequence>
<protein>
    <submittedName>
        <fullName evidence="1">Uncharacterized protein</fullName>
    </submittedName>
</protein>
<name>A0A0C2TKW1_AMAMK</name>
<dbReference type="HOGENOM" id="CLU_2196247_0_0_1"/>
<evidence type="ECO:0000313" key="2">
    <source>
        <dbReference type="Proteomes" id="UP000054549"/>
    </source>
</evidence>
<organism evidence="1 2">
    <name type="scientific">Amanita muscaria (strain Koide BX008)</name>
    <dbReference type="NCBI Taxonomy" id="946122"/>
    <lineage>
        <taxon>Eukaryota</taxon>
        <taxon>Fungi</taxon>
        <taxon>Dikarya</taxon>
        <taxon>Basidiomycota</taxon>
        <taxon>Agaricomycotina</taxon>
        <taxon>Agaricomycetes</taxon>
        <taxon>Agaricomycetidae</taxon>
        <taxon>Agaricales</taxon>
        <taxon>Pluteineae</taxon>
        <taxon>Amanitaceae</taxon>
        <taxon>Amanita</taxon>
    </lineage>
</organism>
<keyword evidence="2" id="KW-1185">Reference proteome</keyword>
<accession>A0A0C2TKW1</accession>
<dbReference type="AlphaFoldDB" id="A0A0C2TKW1"/>
<evidence type="ECO:0000313" key="1">
    <source>
        <dbReference type="EMBL" id="KIL67709.1"/>
    </source>
</evidence>
<dbReference type="Proteomes" id="UP000054549">
    <property type="component" value="Unassembled WGS sequence"/>
</dbReference>